<name>A0A9P4R7T1_9PLEO</name>
<feature type="transmembrane region" description="Helical" evidence="2">
    <location>
        <begin position="184"/>
        <end position="201"/>
    </location>
</feature>
<comment type="caution">
    <text evidence="3">The sequence shown here is derived from an EMBL/GenBank/DDBJ whole genome shotgun (WGS) entry which is preliminary data.</text>
</comment>
<keyword evidence="4" id="KW-1185">Reference proteome</keyword>
<dbReference type="EMBL" id="ML996110">
    <property type="protein sequence ID" value="KAF2738289.1"/>
    <property type="molecule type" value="Genomic_DNA"/>
</dbReference>
<accession>A0A9P4R7T1</accession>
<reference evidence="3" key="1">
    <citation type="journal article" date="2020" name="Stud. Mycol.">
        <title>101 Dothideomycetes genomes: a test case for predicting lifestyles and emergence of pathogens.</title>
        <authorList>
            <person name="Haridas S."/>
            <person name="Albert R."/>
            <person name="Binder M."/>
            <person name="Bloem J."/>
            <person name="Labutti K."/>
            <person name="Salamov A."/>
            <person name="Andreopoulos B."/>
            <person name="Baker S."/>
            <person name="Barry K."/>
            <person name="Bills G."/>
            <person name="Bluhm B."/>
            <person name="Cannon C."/>
            <person name="Castanera R."/>
            <person name="Culley D."/>
            <person name="Daum C."/>
            <person name="Ezra D."/>
            <person name="Gonzalez J."/>
            <person name="Henrissat B."/>
            <person name="Kuo A."/>
            <person name="Liang C."/>
            <person name="Lipzen A."/>
            <person name="Lutzoni F."/>
            <person name="Magnuson J."/>
            <person name="Mondo S."/>
            <person name="Nolan M."/>
            <person name="Ohm R."/>
            <person name="Pangilinan J."/>
            <person name="Park H.-J."/>
            <person name="Ramirez L."/>
            <person name="Alfaro M."/>
            <person name="Sun H."/>
            <person name="Tritt A."/>
            <person name="Yoshinaga Y."/>
            <person name="Zwiers L.-H."/>
            <person name="Turgeon B."/>
            <person name="Goodwin S."/>
            <person name="Spatafora J."/>
            <person name="Crous P."/>
            <person name="Grigoriev I."/>
        </authorList>
    </citation>
    <scope>NUCLEOTIDE SEQUENCE</scope>
    <source>
        <strain evidence="3">CBS 125425</strain>
    </source>
</reference>
<feature type="transmembrane region" description="Helical" evidence="2">
    <location>
        <begin position="143"/>
        <end position="163"/>
    </location>
</feature>
<feature type="region of interest" description="Disordered" evidence="1">
    <location>
        <begin position="249"/>
        <end position="272"/>
    </location>
</feature>
<feature type="transmembrane region" description="Helical" evidence="2">
    <location>
        <begin position="46"/>
        <end position="65"/>
    </location>
</feature>
<protein>
    <submittedName>
        <fullName evidence="3">Uncharacterized protein</fullName>
    </submittedName>
</protein>
<dbReference type="Proteomes" id="UP000799444">
    <property type="component" value="Unassembled WGS sequence"/>
</dbReference>
<proteinExistence type="predicted"/>
<organism evidence="3 4">
    <name type="scientific">Polyplosphaeria fusca</name>
    <dbReference type="NCBI Taxonomy" id="682080"/>
    <lineage>
        <taxon>Eukaryota</taxon>
        <taxon>Fungi</taxon>
        <taxon>Dikarya</taxon>
        <taxon>Ascomycota</taxon>
        <taxon>Pezizomycotina</taxon>
        <taxon>Dothideomycetes</taxon>
        <taxon>Pleosporomycetidae</taxon>
        <taxon>Pleosporales</taxon>
        <taxon>Tetraplosphaeriaceae</taxon>
        <taxon>Polyplosphaeria</taxon>
    </lineage>
</organism>
<dbReference type="PANTHER" id="PTHR37490:SF1">
    <property type="entry name" value="GLYCOSYLTRANSFERASE 2-LIKE DOMAIN-CONTAINING PROTEIN"/>
    <property type="match status" value="1"/>
</dbReference>
<gene>
    <name evidence="3" type="ORF">EJ04DRAFT_560876</name>
</gene>
<feature type="transmembrane region" description="Helical" evidence="2">
    <location>
        <begin position="207"/>
        <end position="227"/>
    </location>
</feature>
<feature type="transmembrane region" description="Helical" evidence="2">
    <location>
        <begin position="279"/>
        <end position="296"/>
    </location>
</feature>
<dbReference type="OrthoDB" id="28755at2759"/>
<keyword evidence="2" id="KW-0472">Membrane</keyword>
<dbReference type="PANTHER" id="PTHR37490">
    <property type="entry name" value="EXPRESSED PROTEIN"/>
    <property type="match status" value="1"/>
</dbReference>
<sequence>MALSLVLSFQAIVHFPNLSTLPMLATISIVVDMSASSIFARSNRKVLDFLWILLLLASCAGILYGEYRLTVKGLVSAILAVLAAGASRALGNVIIDRRPEILTHSGRLDKLFFLSGFVITGVCSMHLEGYHKFLGALYVGQKSMFLVSVLSTAVAIVLGKSVLFPLDTFRRREVREDGRVDDGLAILALAGGTGLVSTMLLRRSFTTWIQFLAFFMGHLCIWTRAFVDRKRARRFDGYASVAEAGGLRSMDSEETDSSMLSGDSDKTNVPERGGRRRSIFRSICLGVLLLSVWTAFPTLNFSQRTLPKTPADQLRIDRAYGPPNDKEVVVSMHKESISEVDSLISNLRQIRKLEKAKFRIYLKDADISPDEVKKLTNVDVVTQIPNVGRESATYLNHIVDNWDSLAKHTIFLQATVDHPKELLTRIRDYYDPIATGMLSLGFSSRSCDCHSCGDGSGWRDTTQLFTDINSKQYRNSKKCDDVLLSYGGQFIVSAKRIRGIDKSIYEDLRDALVNEKSWAHQQPYLQGRPDSMGQPQFEHTLDRTWNLLFQCANMDIAWKCPTPMSGNRIGGSITDCQCFDP</sequence>
<feature type="transmembrane region" description="Helical" evidence="2">
    <location>
        <begin position="71"/>
        <end position="90"/>
    </location>
</feature>
<feature type="transmembrane region" description="Helical" evidence="2">
    <location>
        <begin position="111"/>
        <end position="131"/>
    </location>
</feature>
<keyword evidence="2" id="KW-0812">Transmembrane</keyword>
<feature type="compositionally biased region" description="Basic and acidic residues" evidence="1">
    <location>
        <begin position="263"/>
        <end position="272"/>
    </location>
</feature>
<evidence type="ECO:0000256" key="1">
    <source>
        <dbReference type="SAM" id="MobiDB-lite"/>
    </source>
</evidence>
<feature type="transmembrane region" description="Helical" evidence="2">
    <location>
        <begin position="20"/>
        <end position="39"/>
    </location>
</feature>
<keyword evidence="2" id="KW-1133">Transmembrane helix</keyword>
<evidence type="ECO:0000313" key="4">
    <source>
        <dbReference type="Proteomes" id="UP000799444"/>
    </source>
</evidence>
<dbReference type="AlphaFoldDB" id="A0A9P4R7T1"/>
<evidence type="ECO:0000256" key="2">
    <source>
        <dbReference type="SAM" id="Phobius"/>
    </source>
</evidence>
<evidence type="ECO:0000313" key="3">
    <source>
        <dbReference type="EMBL" id="KAF2738289.1"/>
    </source>
</evidence>